<proteinExistence type="predicted"/>
<gene>
    <name evidence="1" type="ORF">AZI86_03625</name>
</gene>
<evidence type="ECO:0000313" key="2">
    <source>
        <dbReference type="Proteomes" id="UP000075320"/>
    </source>
</evidence>
<keyword evidence="2" id="KW-1185">Reference proteome</keyword>
<dbReference type="OrthoDB" id="5288300at2"/>
<organism evidence="1 2">
    <name type="scientific">Bdellovibrio bacteriovorus</name>
    <dbReference type="NCBI Taxonomy" id="959"/>
    <lineage>
        <taxon>Bacteria</taxon>
        <taxon>Pseudomonadati</taxon>
        <taxon>Bdellovibrionota</taxon>
        <taxon>Bdellovibrionia</taxon>
        <taxon>Bdellovibrionales</taxon>
        <taxon>Pseudobdellovibrionaceae</taxon>
        <taxon>Bdellovibrio</taxon>
    </lineage>
</organism>
<sequence length="477" mass="52241">MKTFIPNNKWVMTAALLAVLGLNFSYNDKTSREGFSAEFASSEMKEGEIVTESGDLIKIPYIKGEGDQVTALVKRNAEGKFCLECKVEAITLTSKNFGDISKLNVDLMKHIKDNLSVVPKPSEKDEVQAGGEEDDKVIASGILDIKVLDVCEKKKSNSDKLKCFSNNFVSALKNNAKKISDKEALEFYEQHIAGLLEDQVEESREAAKELARARAPKRHAGFDEIDMLLDGDSDSDSAVDGDPEELMDVAKDAIRKLHEGIPSIREGKDKTRRFADLRAKIIDTEKTIVAQYAREIKKAMQKAENNRNSANYIAYLEEAATLNRNLPEVIQGLGTTTSSALRTAISNEYIRSGEARAQYDAYLLSSGNVQNSINAFMNQWAATGRLPNTGVDAFNGADLSSRLNGTANRGVVGSTPSAAISTRLGLNTLNSSSTTTLQDPVATANNGIEFGALTQLTEENRILRDQLRSQIMLQRGQ</sequence>
<dbReference type="Proteomes" id="UP000075320">
    <property type="component" value="Unassembled WGS sequence"/>
</dbReference>
<evidence type="ECO:0000313" key="1">
    <source>
        <dbReference type="EMBL" id="KYG66163.1"/>
    </source>
</evidence>
<protein>
    <submittedName>
        <fullName evidence="1">Uncharacterized protein</fullName>
    </submittedName>
</protein>
<comment type="caution">
    <text evidence="1">The sequence shown here is derived from an EMBL/GenBank/DDBJ whole genome shotgun (WGS) entry which is preliminary data.</text>
</comment>
<reference evidence="1 2" key="1">
    <citation type="submission" date="2016-03" db="EMBL/GenBank/DDBJ databases">
        <authorList>
            <person name="Ploux O."/>
        </authorList>
    </citation>
    <scope>NUCLEOTIDE SEQUENCE [LARGE SCALE GENOMIC DNA]</scope>
    <source>
        <strain evidence="1 2">R0</strain>
    </source>
</reference>
<name>A0A150WNS8_BDEBC</name>
<accession>A0A150WNS8</accession>
<dbReference type="EMBL" id="LUKE01000001">
    <property type="protein sequence ID" value="KYG66163.1"/>
    <property type="molecule type" value="Genomic_DNA"/>
</dbReference>
<dbReference type="AlphaFoldDB" id="A0A150WNS8"/>
<dbReference type="RefSeq" id="WP_061833729.1">
    <property type="nucleotide sequence ID" value="NZ_LUKE01000001.1"/>
</dbReference>